<dbReference type="PANTHER" id="PTHR30417">
    <property type="entry name" value="N-ACETYLMURAMOYL-L-ALANINE AMIDASE AMID"/>
    <property type="match status" value="1"/>
</dbReference>
<reference evidence="15" key="1">
    <citation type="submission" date="2016-10" db="EMBL/GenBank/DDBJ databases">
        <authorList>
            <person name="Varghese N."/>
        </authorList>
    </citation>
    <scope>NUCLEOTIDE SEQUENCE [LARGE SCALE GENOMIC DNA]</scope>
    <source>
        <strain evidence="15">GAS106B</strain>
    </source>
</reference>
<accession>A0A1H1EDS4</accession>
<dbReference type="Proteomes" id="UP000183487">
    <property type="component" value="Unassembled WGS sequence"/>
</dbReference>
<evidence type="ECO:0000256" key="5">
    <source>
        <dbReference type="ARBA" id="ARBA00011901"/>
    </source>
</evidence>
<dbReference type="InterPro" id="IPR036505">
    <property type="entry name" value="Amidase/PGRP_sf"/>
</dbReference>
<evidence type="ECO:0000256" key="10">
    <source>
        <dbReference type="ARBA" id="ARBA00023316"/>
    </source>
</evidence>
<evidence type="ECO:0000256" key="1">
    <source>
        <dbReference type="ARBA" id="ARBA00001561"/>
    </source>
</evidence>
<comment type="similarity">
    <text evidence="4">Belongs to the N-acetylmuramoyl-L-alanine amidase 2 family.</text>
</comment>
<protein>
    <recommendedName>
        <fullName evidence="11">1,6-anhydro-N-acetylmuramyl-L-alanine amidase AmpD</fullName>
        <ecNumber evidence="5">3.5.1.28</ecNumber>
    </recommendedName>
    <alternativeName>
        <fullName evidence="12">N-acetylmuramoyl-L-alanine amidase</fullName>
    </alternativeName>
</protein>
<dbReference type="CDD" id="cd06583">
    <property type="entry name" value="PGRP"/>
    <property type="match status" value="1"/>
</dbReference>
<dbReference type="RefSeq" id="WP_074765844.1">
    <property type="nucleotide sequence ID" value="NZ_FNKP01000001.1"/>
</dbReference>
<keyword evidence="7" id="KW-0479">Metal-binding</keyword>
<dbReference type="SUPFAM" id="SSF55846">
    <property type="entry name" value="N-acetylmuramoyl-L-alanine amidase-like"/>
    <property type="match status" value="1"/>
</dbReference>
<dbReference type="EMBL" id="FNKP01000001">
    <property type="protein sequence ID" value="SDQ86925.1"/>
    <property type="molecule type" value="Genomic_DNA"/>
</dbReference>
<dbReference type="GO" id="GO:0046872">
    <property type="term" value="F:metal ion binding"/>
    <property type="evidence" value="ECO:0007669"/>
    <property type="project" value="UniProtKB-KW"/>
</dbReference>
<evidence type="ECO:0000256" key="2">
    <source>
        <dbReference type="ARBA" id="ARBA00001947"/>
    </source>
</evidence>
<evidence type="ECO:0000256" key="9">
    <source>
        <dbReference type="ARBA" id="ARBA00022833"/>
    </source>
</evidence>
<dbReference type="GO" id="GO:0071555">
    <property type="term" value="P:cell wall organization"/>
    <property type="evidence" value="ECO:0007669"/>
    <property type="project" value="UniProtKB-KW"/>
</dbReference>
<dbReference type="GO" id="GO:0009253">
    <property type="term" value="P:peptidoglycan catabolic process"/>
    <property type="evidence" value="ECO:0007669"/>
    <property type="project" value="InterPro"/>
</dbReference>
<keyword evidence="8" id="KW-0378">Hydrolase</keyword>
<gene>
    <name evidence="14" type="ORF">SAMN05443245_3069</name>
</gene>
<keyword evidence="6" id="KW-0963">Cytoplasm</keyword>
<comment type="catalytic activity">
    <reaction evidence="1">
        <text>Hydrolyzes the link between N-acetylmuramoyl residues and L-amino acid residues in certain cell-wall glycopeptides.</text>
        <dbReference type="EC" id="3.5.1.28"/>
    </reaction>
</comment>
<evidence type="ECO:0000313" key="14">
    <source>
        <dbReference type="EMBL" id="SDQ86925.1"/>
    </source>
</evidence>
<sequence length="198" mass="21871">MRVEFTVDADGWVAAARKLPSPNFEARPEGVVPTLVVVHNISLPPNEFGGTAIAELFQNTLDCDAHPYYDAHLRGVRVSAHFVILRDGTLEQFVSCNERAWHAGASNFFGRERCNDFSIGIELEGSDTTAFDAAQYRTLAALVSALKARYPVEALAGHSDIAPGRKTDPGPHFEWSRLQADTTLDARYFPYLKFSGTR</sequence>
<dbReference type="AlphaFoldDB" id="A0A1H1EDS4"/>
<evidence type="ECO:0000259" key="13">
    <source>
        <dbReference type="SMART" id="SM00644"/>
    </source>
</evidence>
<keyword evidence="10" id="KW-0961">Cell wall biogenesis/degradation</keyword>
<dbReference type="EC" id="3.5.1.28" evidence="5"/>
<evidence type="ECO:0000256" key="6">
    <source>
        <dbReference type="ARBA" id="ARBA00022490"/>
    </source>
</evidence>
<dbReference type="Pfam" id="PF01510">
    <property type="entry name" value="Amidase_2"/>
    <property type="match status" value="1"/>
</dbReference>
<evidence type="ECO:0000256" key="3">
    <source>
        <dbReference type="ARBA" id="ARBA00004496"/>
    </source>
</evidence>
<keyword evidence="9" id="KW-0862">Zinc</keyword>
<dbReference type="InterPro" id="IPR002502">
    <property type="entry name" value="Amidase_domain"/>
</dbReference>
<dbReference type="GO" id="GO:0008745">
    <property type="term" value="F:N-acetylmuramoyl-L-alanine amidase activity"/>
    <property type="evidence" value="ECO:0007669"/>
    <property type="project" value="UniProtKB-EC"/>
</dbReference>
<proteinExistence type="inferred from homology"/>
<evidence type="ECO:0000256" key="7">
    <source>
        <dbReference type="ARBA" id="ARBA00022723"/>
    </source>
</evidence>
<keyword evidence="15" id="KW-1185">Reference proteome</keyword>
<evidence type="ECO:0000256" key="12">
    <source>
        <dbReference type="ARBA" id="ARBA00042615"/>
    </source>
</evidence>
<comment type="cofactor">
    <cofactor evidence="2">
        <name>Zn(2+)</name>
        <dbReference type="ChEBI" id="CHEBI:29105"/>
    </cofactor>
</comment>
<evidence type="ECO:0000256" key="8">
    <source>
        <dbReference type="ARBA" id="ARBA00022801"/>
    </source>
</evidence>
<evidence type="ECO:0000256" key="4">
    <source>
        <dbReference type="ARBA" id="ARBA00007553"/>
    </source>
</evidence>
<feature type="domain" description="N-acetylmuramoyl-L-alanine amidase" evidence="13">
    <location>
        <begin position="21"/>
        <end position="170"/>
    </location>
</feature>
<dbReference type="PANTHER" id="PTHR30417:SF4">
    <property type="entry name" value="1,6-ANHYDRO-N-ACETYLMURAMYL-L-ALANINE AMIDASE AMPD"/>
    <property type="match status" value="1"/>
</dbReference>
<comment type="subcellular location">
    <subcellularLocation>
        <location evidence="3">Cytoplasm</location>
    </subcellularLocation>
</comment>
<evidence type="ECO:0000256" key="11">
    <source>
        <dbReference type="ARBA" id="ARBA00039257"/>
    </source>
</evidence>
<dbReference type="OrthoDB" id="9794842at2"/>
<dbReference type="InterPro" id="IPR051206">
    <property type="entry name" value="NAMLAA_amidase_2"/>
</dbReference>
<dbReference type="GO" id="GO:0005737">
    <property type="term" value="C:cytoplasm"/>
    <property type="evidence" value="ECO:0007669"/>
    <property type="project" value="UniProtKB-SubCell"/>
</dbReference>
<dbReference type="GO" id="GO:0009254">
    <property type="term" value="P:peptidoglycan turnover"/>
    <property type="evidence" value="ECO:0007669"/>
    <property type="project" value="TreeGrafter"/>
</dbReference>
<dbReference type="SMART" id="SM00644">
    <property type="entry name" value="Ami_2"/>
    <property type="match status" value="1"/>
</dbReference>
<name>A0A1H1EDS4_9BURK</name>
<evidence type="ECO:0000313" key="15">
    <source>
        <dbReference type="Proteomes" id="UP000183487"/>
    </source>
</evidence>
<dbReference type="Gene3D" id="3.40.80.10">
    <property type="entry name" value="Peptidoglycan recognition protein-like"/>
    <property type="match status" value="1"/>
</dbReference>
<organism evidence="14 15">
    <name type="scientific">Paraburkholderia fungorum</name>
    <dbReference type="NCBI Taxonomy" id="134537"/>
    <lineage>
        <taxon>Bacteria</taxon>
        <taxon>Pseudomonadati</taxon>
        <taxon>Pseudomonadota</taxon>
        <taxon>Betaproteobacteria</taxon>
        <taxon>Burkholderiales</taxon>
        <taxon>Burkholderiaceae</taxon>
        <taxon>Paraburkholderia</taxon>
    </lineage>
</organism>
<dbReference type="NCBIfam" id="NF008758">
    <property type="entry name" value="PRK11789.1"/>
    <property type="match status" value="1"/>
</dbReference>